<feature type="domain" description="EH" evidence="4">
    <location>
        <begin position="195"/>
        <end position="284"/>
    </location>
</feature>
<dbReference type="GO" id="GO:0005509">
    <property type="term" value="F:calcium ion binding"/>
    <property type="evidence" value="ECO:0007669"/>
    <property type="project" value="InterPro"/>
</dbReference>
<feature type="domain" description="EF-hand" evidence="5">
    <location>
        <begin position="41"/>
        <end position="76"/>
    </location>
</feature>
<sequence>MGRVVFPEERAKHDKQFETLSPVLGYISGEQARKFFLQSGLPASVLAEIWNLADMDSDGKMDKVEFSIAMKLIKLKLQGRNLPSALPVVMKQPPASNCGSTVASSARFGMGSMPNLSIVNPPMPSMQPLVSPTAFTGLPLSGFSSPMAFSPSTGMSKANSLLDLGSSSSNSSSTTSLASNSPKMGASDWAVSQASRLKYRQQFNTLDKLMTGYLSGPQVRNALMASNLTQTQLATIWTLADVDKDGQLQADEFILAMHLVDMAKTGRPLPLTLPQDLVPPSLSAELEKRRLALEEQQKKEKEKREREEREAQERREREARELENRRRLEEERRLERQREMERQREEERLRELERKEAAKQEMERQRRDEWERAKREELGRKKEGEQEEISRLRAKKKSLELELEAGNMHKQISDRLRDAQSKRRIQKAELDLVNQKRDTRVAEINALQLEFEVNRNVSLGFLPCQFSACVFLRALLSVGRRSGRGSSHSWFQNNRDCVRSCKTSASTNSRVGDKCLLSRHTD</sequence>
<protein>
    <recommendedName>
        <fullName evidence="7">Intersectin 2a</fullName>
    </recommendedName>
</protein>
<dbReference type="GO" id="GO:0150007">
    <property type="term" value="P:clathrin-dependent synaptic vesicle endocytosis"/>
    <property type="evidence" value="ECO:0007669"/>
    <property type="project" value="TreeGrafter"/>
</dbReference>
<keyword evidence="2" id="KW-0106">Calcium</keyword>
<dbReference type="GO" id="GO:0060090">
    <property type="term" value="F:molecular adaptor activity"/>
    <property type="evidence" value="ECO:0007669"/>
    <property type="project" value="TreeGrafter"/>
</dbReference>
<feature type="domain" description="EH" evidence="4">
    <location>
        <begin position="9"/>
        <end position="97"/>
    </location>
</feature>
<dbReference type="SMART" id="SM00027">
    <property type="entry name" value="EH"/>
    <property type="match status" value="2"/>
</dbReference>
<dbReference type="AlphaFoldDB" id="A0A3B4GA36"/>
<dbReference type="InterPro" id="IPR002048">
    <property type="entry name" value="EF_hand_dom"/>
</dbReference>
<dbReference type="InterPro" id="IPR000261">
    <property type="entry name" value="EH_dom"/>
</dbReference>
<keyword evidence="1" id="KW-0479">Metal-binding</keyword>
<dbReference type="STRING" id="303518.ENSPNYP00000018481"/>
<feature type="region of interest" description="Disordered" evidence="3">
    <location>
        <begin position="164"/>
        <end position="185"/>
    </location>
</feature>
<dbReference type="GO" id="GO:0097708">
    <property type="term" value="C:intracellular vesicle"/>
    <property type="evidence" value="ECO:0007669"/>
    <property type="project" value="TreeGrafter"/>
</dbReference>
<reference evidence="6" key="1">
    <citation type="submission" date="2023-09" db="UniProtKB">
        <authorList>
            <consortium name="Ensembl"/>
        </authorList>
    </citation>
    <scope>IDENTIFICATION</scope>
</reference>
<dbReference type="PANTHER" id="PTHR11216:SF29">
    <property type="entry name" value="INTERSECTIN-2"/>
    <property type="match status" value="1"/>
</dbReference>
<evidence type="ECO:0000313" key="6">
    <source>
        <dbReference type="Ensembl" id="ENSPNYP00000018481.1"/>
    </source>
</evidence>
<dbReference type="GeneTree" id="ENSGT00940000155936"/>
<evidence type="ECO:0000256" key="1">
    <source>
        <dbReference type="ARBA" id="ARBA00022723"/>
    </source>
</evidence>
<evidence type="ECO:0000259" key="5">
    <source>
        <dbReference type="PROSITE" id="PS50222"/>
    </source>
</evidence>
<accession>A0A3B4GA36</accession>
<feature type="domain" description="EF-hand" evidence="5">
    <location>
        <begin position="228"/>
        <end position="263"/>
    </location>
</feature>
<feature type="region of interest" description="Disordered" evidence="3">
    <location>
        <begin position="295"/>
        <end position="326"/>
    </location>
</feature>
<dbReference type="FunFam" id="1.10.238.10:FF:000055">
    <property type="entry name" value="Intersectin-1 isoform 1"/>
    <property type="match status" value="1"/>
</dbReference>
<dbReference type="PROSITE" id="PS50031">
    <property type="entry name" value="EH"/>
    <property type="match status" value="2"/>
</dbReference>
<dbReference type="PANTHER" id="PTHR11216">
    <property type="entry name" value="EH DOMAIN"/>
    <property type="match status" value="1"/>
</dbReference>
<organism evidence="6">
    <name type="scientific">Pundamilia nyererei</name>
    <dbReference type="NCBI Taxonomy" id="303518"/>
    <lineage>
        <taxon>Eukaryota</taxon>
        <taxon>Metazoa</taxon>
        <taxon>Chordata</taxon>
        <taxon>Craniata</taxon>
        <taxon>Vertebrata</taxon>
        <taxon>Euteleostomi</taxon>
        <taxon>Actinopterygii</taxon>
        <taxon>Neopterygii</taxon>
        <taxon>Teleostei</taxon>
        <taxon>Neoteleostei</taxon>
        <taxon>Acanthomorphata</taxon>
        <taxon>Ovalentaria</taxon>
        <taxon>Cichlomorphae</taxon>
        <taxon>Cichliformes</taxon>
        <taxon>Cichlidae</taxon>
        <taxon>African cichlids</taxon>
        <taxon>Pseudocrenilabrinae</taxon>
        <taxon>Haplochromini</taxon>
        <taxon>Pundamilia</taxon>
    </lineage>
</organism>
<dbReference type="GO" id="GO:0005737">
    <property type="term" value="C:cytoplasm"/>
    <property type="evidence" value="ECO:0007669"/>
    <property type="project" value="TreeGrafter"/>
</dbReference>
<dbReference type="PROSITE" id="PS50222">
    <property type="entry name" value="EF_HAND_2"/>
    <property type="match status" value="2"/>
</dbReference>
<dbReference type="InterPro" id="IPR018247">
    <property type="entry name" value="EF_Hand_1_Ca_BS"/>
</dbReference>
<dbReference type="PROSITE" id="PS00018">
    <property type="entry name" value="EF_HAND_1"/>
    <property type="match status" value="2"/>
</dbReference>
<dbReference type="SMART" id="SM00054">
    <property type="entry name" value="EFh"/>
    <property type="match status" value="2"/>
</dbReference>
<dbReference type="Pfam" id="PF12763">
    <property type="entry name" value="EH"/>
    <property type="match status" value="2"/>
</dbReference>
<dbReference type="Ensembl" id="ENSPNYT00000018943.1">
    <property type="protein sequence ID" value="ENSPNYP00000018481.1"/>
    <property type="gene ID" value="ENSPNYG00000013957.1"/>
</dbReference>
<evidence type="ECO:0000256" key="3">
    <source>
        <dbReference type="SAM" id="MobiDB-lite"/>
    </source>
</evidence>
<dbReference type="SUPFAM" id="SSF47473">
    <property type="entry name" value="EF-hand"/>
    <property type="match status" value="2"/>
</dbReference>
<dbReference type="GO" id="GO:0042734">
    <property type="term" value="C:presynaptic membrane"/>
    <property type="evidence" value="ECO:0007669"/>
    <property type="project" value="TreeGrafter"/>
</dbReference>
<evidence type="ECO:0000259" key="4">
    <source>
        <dbReference type="PROSITE" id="PS50031"/>
    </source>
</evidence>
<name>A0A3B4GA36_9CICH</name>
<feature type="compositionally biased region" description="Low complexity" evidence="3">
    <location>
        <begin position="164"/>
        <end position="181"/>
    </location>
</feature>
<proteinExistence type="predicted"/>
<dbReference type="InterPro" id="IPR011992">
    <property type="entry name" value="EF-hand-dom_pair"/>
</dbReference>
<evidence type="ECO:0000256" key="2">
    <source>
        <dbReference type="ARBA" id="ARBA00022837"/>
    </source>
</evidence>
<dbReference type="Gene3D" id="1.10.238.10">
    <property type="entry name" value="EF-hand"/>
    <property type="match status" value="2"/>
</dbReference>
<dbReference type="CDD" id="cd00052">
    <property type="entry name" value="EH"/>
    <property type="match status" value="2"/>
</dbReference>
<evidence type="ECO:0008006" key="7">
    <source>
        <dbReference type="Google" id="ProtNLM"/>
    </source>
</evidence>